<protein>
    <recommendedName>
        <fullName evidence="3">DGQHR domain-containing protein</fullName>
    </recommendedName>
</protein>
<accession>A0A0H1QYL9</accession>
<name>A0A0H1QYL9_9EURY</name>
<reference evidence="1 2" key="1">
    <citation type="journal article" date="2015" name="Int. J. Syst. Evol. Microbiol.">
        <title>Methanoculleus sediminis sp. nov., a methanogen from sediments near a submarine mud volcano.</title>
        <authorList>
            <person name="Chen S.C."/>
            <person name="Chen M.F."/>
            <person name="Lai M.C."/>
            <person name="Weng C.Y."/>
            <person name="Wu S.Y."/>
            <person name="Lin S."/>
            <person name="Yang T.F."/>
            <person name="Chen P.C."/>
        </authorList>
    </citation>
    <scope>NUCLEOTIDE SEQUENCE [LARGE SCALE GENOMIC DNA]</scope>
    <source>
        <strain evidence="1 2">S3Fa</strain>
    </source>
</reference>
<comment type="caution">
    <text evidence="1">The sequence shown here is derived from an EMBL/GenBank/DDBJ whole genome shotgun (WGS) entry which is preliminary data.</text>
</comment>
<sequence length="297" mass="33821">MELPIIPGSIALLDGQQRTSGFEVVFQEFKEFIKNNGFDVDNGIIEQYYELFNFELPIVLINSIKISDKVRTEKKLPEDIDPTDIERAFFFIINKTQKAVNASLKDELAYKTISAGIRGIPVIEKELWRTEVVPIANSLNGEQGPLEGLINLGGVPGLKKPIQLNGFVTSLKSLFSNEHFTSLTAEKKREFLHAYWGMIREIIPETFDKESYNKFLLTKSIGIYSLNNLANDIFNHCLNRHVDPFLKENLRSYLYPLKNFDWSIETSPFAILAGKKGVKRAKEMMIELVKVAEVNEA</sequence>
<dbReference type="EMBL" id="JXOJ01000003">
    <property type="protein sequence ID" value="KLK87884.1"/>
    <property type="molecule type" value="Genomic_DNA"/>
</dbReference>
<evidence type="ECO:0008006" key="3">
    <source>
        <dbReference type="Google" id="ProtNLM"/>
    </source>
</evidence>
<gene>
    <name evidence="1" type="ORF">SZ63_07610</name>
</gene>
<organism evidence="1 2">
    <name type="scientific">Methanoculleus sediminis</name>
    <dbReference type="NCBI Taxonomy" id="1550566"/>
    <lineage>
        <taxon>Archaea</taxon>
        <taxon>Methanobacteriati</taxon>
        <taxon>Methanobacteriota</taxon>
        <taxon>Stenosarchaea group</taxon>
        <taxon>Methanomicrobia</taxon>
        <taxon>Methanomicrobiales</taxon>
        <taxon>Methanomicrobiaceae</taxon>
        <taxon>Methanoculleus</taxon>
    </lineage>
</organism>
<evidence type="ECO:0000313" key="2">
    <source>
        <dbReference type="Proteomes" id="UP000035301"/>
    </source>
</evidence>
<dbReference type="PATRIC" id="fig|1550566.3.peg.1653"/>
<dbReference type="AlphaFoldDB" id="A0A0H1QYL9"/>
<dbReference type="Proteomes" id="UP000035301">
    <property type="component" value="Unassembled WGS sequence"/>
</dbReference>
<proteinExistence type="predicted"/>
<evidence type="ECO:0000313" key="1">
    <source>
        <dbReference type="EMBL" id="KLK87884.1"/>
    </source>
</evidence>
<keyword evidence="2" id="KW-1185">Reference proteome</keyword>